<accession>A0A6G0W999</accession>
<dbReference type="InterPro" id="IPR036770">
    <property type="entry name" value="Ankyrin_rpt-contain_sf"/>
</dbReference>
<dbReference type="Gene3D" id="1.10.510.10">
    <property type="entry name" value="Transferase(Phosphotransferase) domain 1"/>
    <property type="match status" value="1"/>
</dbReference>
<keyword evidence="3" id="KW-0808">Transferase</keyword>
<dbReference type="GO" id="GO:0004674">
    <property type="term" value="F:protein serine/threonine kinase activity"/>
    <property type="evidence" value="ECO:0007669"/>
    <property type="project" value="UniProtKB-KW"/>
</dbReference>
<dbReference type="SMART" id="SM00248">
    <property type="entry name" value="ANK"/>
    <property type="match status" value="1"/>
</dbReference>
<evidence type="ECO:0000256" key="7">
    <source>
        <dbReference type="PROSITE-ProRule" id="PRU00023"/>
    </source>
</evidence>
<dbReference type="PROSITE" id="PS50297">
    <property type="entry name" value="ANK_REP_REGION"/>
    <property type="match status" value="1"/>
</dbReference>
<keyword evidence="4 8" id="KW-0547">Nucleotide-binding</keyword>
<name>A0A6G0W999_9STRA</name>
<dbReference type="Pfam" id="PF12796">
    <property type="entry name" value="Ank_2"/>
    <property type="match status" value="1"/>
</dbReference>
<protein>
    <recommendedName>
        <fullName evidence="9">Protein kinase domain-containing protein</fullName>
    </recommendedName>
</protein>
<dbReference type="Gene3D" id="1.25.40.20">
    <property type="entry name" value="Ankyrin repeat-containing domain"/>
    <property type="match status" value="1"/>
</dbReference>
<evidence type="ECO:0000256" key="3">
    <source>
        <dbReference type="ARBA" id="ARBA00022679"/>
    </source>
</evidence>
<dbReference type="PROSITE" id="PS00107">
    <property type="entry name" value="PROTEIN_KINASE_ATP"/>
    <property type="match status" value="1"/>
</dbReference>
<evidence type="ECO:0000313" key="11">
    <source>
        <dbReference type="Proteomes" id="UP000481153"/>
    </source>
</evidence>
<evidence type="ECO:0000256" key="4">
    <source>
        <dbReference type="ARBA" id="ARBA00022741"/>
    </source>
</evidence>
<dbReference type="InterPro" id="IPR011009">
    <property type="entry name" value="Kinase-like_dom_sf"/>
</dbReference>
<dbReference type="AlphaFoldDB" id="A0A6G0W999"/>
<dbReference type="Proteomes" id="UP000481153">
    <property type="component" value="Unassembled WGS sequence"/>
</dbReference>
<comment type="similarity">
    <text evidence="1">Belongs to the protein kinase superfamily. TKL Ser/Thr protein kinase family.</text>
</comment>
<evidence type="ECO:0000256" key="1">
    <source>
        <dbReference type="ARBA" id="ARBA00005843"/>
    </source>
</evidence>
<dbReference type="EMBL" id="VJMJ01000296">
    <property type="protein sequence ID" value="KAF0723750.1"/>
    <property type="molecule type" value="Genomic_DNA"/>
</dbReference>
<sequence length="761" mass="86400">MKGHVDVVKELLAQNATLDVIDEMDNTPLHEASKHGNMNIVKLLAYAGANKHLVNIDDKLARDLGDEVIQTFLDNYNEKDDTTMSFRSAVQLIVESLEELSDSSSEITAAASGILSLSLTLQLHREQVLTTGLMIASIVRRVVWRGGRDAALLSVLKNIQNYWQTIILTTQTWKLQLDNVRREERITSILNDIQHFQGRLHEVAASYSLYITFHVSMDVADDDVKTIISTFKDAAIMSATSRGNKKTTRDIYSIKTAIELLQNQSDCTHQTMSGLQATASTIFSQACTIEVHRQSVLTVALFVDRIIRHYTVEGCIEDNLTLVHALKDVVKFFQAILESTQIWKIQLNDPQELSKIENVASNLIHLQDSLQCATKNFNLDLNMQVMGSMEDLSDKFASTMDKMKDFDRFLQQFWTKSEEGQRMDELSEIVVQLQRGLEHYQRQLVLRNVSQNNDLELLVKFSQDKIINLVNDIRKSHEIPDSFRFDTSETWILSSKEVEFDPSDMSTVLGRGGYGTVFKGKYFADAEKAIGKEIKAWKNISHKPYILSLVGVCTKIPVPILVSELCKTNIRRFIRDNPETLLPLVCQFAKGLETMHVEGIIHRDLKGDNVLITFQNTVAISDFGLGRTVTSLEKTTIAGTKAGTLNWMSPEQYFKPRSVTTKSDVWSFGMTLWEILCNDTPFRGASQEEYETSIFRKEDDRPEKPENLDCKLQPLWTLITMCWKLDPSKRPSAVEIVNFLEDHYSSEINSRTMGRFPLQSA</sequence>
<dbReference type="PANTHER" id="PTHR44329">
    <property type="entry name" value="SERINE/THREONINE-PROTEIN KINASE TNNI3K-RELATED"/>
    <property type="match status" value="1"/>
</dbReference>
<dbReference type="SUPFAM" id="SSF48403">
    <property type="entry name" value="Ankyrin repeat"/>
    <property type="match status" value="1"/>
</dbReference>
<dbReference type="InterPro" id="IPR008271">
    <property type="entry name" value="Ser/Thr_kinase_AS"/>
</dbReference>
<dbReference type="Pfam" id="PF07714">
    <property type="entry name" value="PK_Tyr_Ser-Thr"/>
    <property type="match status" value="1"/>
</dbReference>
<evidence type="ECO:0000256" key="2">
    <source>
        <dbReference type="ARBA" id="ARBA00022527"/>
    </source>
</evidence>
<keyword evidence="11" id="KW-1185">Reference proteome</keyword>
<feature type="binding site" evidence="8">
    <location>
        <position position="532"/>
    </location>
    <ligand>
        <name>ATP</name>
        <dbReference type="ChEBI" id="CHEBI:30616"/>
    </ligand>
</feature>
<comment type="caution">
    <text evidence="10">The sequence shown here is derived from an EMBL/GenBank/DDBJ whole genome shotgun (WGS) entry which is preliminary data.</text>
</comment>
<organism evidence="10 11">
    <name type="scientific">Aphanomyces euteiches</name>
    <dbReference type="NCBI Taxonomy" id="100861"/>
    <lineage>
        <taxon>Eukaryota</taxon>
        <taxon>Sar</taxon>
        <taxon>Stramenopiles</taxon>
        <taxon>Oomycota</taxon>
        <taxon>Saprolegniomycetes</taxon>
        <taxon>Saprolegniales</taxon>
        <taxon>Verrucalvaceae</taxon>
        <taxon>Aphanomyces</taxon>
    </lineage>
</organism>
<dbReference type="SUPFAM" id="SSF56112">
    <property type="entry name" value="Protein kinase-like (PK-like)"/>
    <property type="match status" value="1"/>
</dbReference>
<evidence type="ECO:0000256" key="6">
    <source>
        <dbReference type="ARBA" id="ARBA00022840"/>
    </source>
</evidence>
<keyword evidence="6 8" id="KW-0067">ATP-binding</keyword>
<dbReference type="SMART" id="SM00220">
    <property type="entry name" value="S_TKc"/>
    <property type="match status" value="1"/>
</dbReference>
<dbReference type="VEuPathDB" id="FungiDB:AeMF1_003925"/>
<evidence type="ECO:0000256" key="5">
    <source>
        <dbReference type="ARBA" id="ARBA00022777"/>
    </source>
</evidence>
<dbReference type="InterPro" id="IPR002110">
    <property type="entry name" value="Ankyrin_rpt"/>
</dbReference>
<dbReference type="InterPro" id="IPR017441">
    <property type="entry name" value="Protein_kinase_ATP_BS"/>
</dbReference>
<dbReference type="PANTHER" id="PTHR44329:SF288">
    <property type="entry name" value="MITOGEN-ACTIVATED PROTEIN KINASE KINASE KINASE 20"/>
    <property type="match status" value="1"/>
</dbReference>
<dbReference type="InterPro" id="IPR051681">
    <property type="entry name" value="Ser/Thr_Kinases-Pseudokinases"/>
</dbReference>
<dbReference type="InterPro" id="IPR000719">
    <property type="entry name" value="Prot_kinase_dom"/>
</dbReference>
<feature type="repeat" description="ANK" evidence="7">
    <location>
        <begin position="24"/>
        <end position="56"/>
    </location>
</feature>
<gene>
    <name evidence="10" type="ORF">Ae201684_017422</name>
</gene>
<reference evidence="10 11" key="1">
    <citation type="submission" date="2019-07" db="EMBL/GenBank/DDBJ databases">
        <title>Genomics analysis of Aphanomyces spp. identifies a new class of oomycete effector associated with host adaptation.</title>
        <authorList>
            <person name="Gaulin E."/>
        </authorList>
    </citation>
    <scope>NUCLEOTIDE SEQUENCE [LARGE SCALE GENOMIC DNA]</scope>
    <source>
        <strain evidence="10 11">ATCC 201684</strain>
    </source>
</reference>
<evidence type="ECO:0000259" key="9">
    <source>
        <dbReference type="PROSITE" id="PS50011"/>
    </source>
</evidence>
<keyword evidence="2" id="KW-0723">Serine/threonine-protein kinase</keyword>
<dbReference type="VEuPathDB" id="FungiDB:AeMF1_014333"/>
<evidence type="ECO:0000256" key="8">
    <source>
        <dbReference type="PROSITE-ProRule" id="PRU10141"/>
    </source>
</evidence>
<dbReference type="PROSITE" id="PS50088">
    <property type="entry name" value="ANK_REPEAT"/>
    <property type="match status" value="1"/>
</dbReference>
<keyword evidence="7" id="KW-0040">ANK repeat</keyword>
<dbReference type="GO" id="GO:0005524">
    <property type="term" value="F:ATP binding"/>
    <property type="evidence" value="ECO:0007669"/>
    <property type="project" value="UniProtKB-UniRule"/>
</dbReference>
<feature type="domain" description="Protein kinase" evidence="9">
    <location>
        <begin position="503"/>
        <end position="744"/>
    </location>
</feature>
<evidence type="ECO:0000313" key="10">
    <source>
        <dbReference type="EMBL" id="KAF0723750.1"/>
    </source>
</evidence>
<dbReference type="PROSITE" id="PS00108">
    <property type="entry name" value="PROTEIN_KINASE_ST"/>
    <property type="match status" value="1"/>
</dbReference>
<dbReference type="InterPro" id="IPR001245">
    <property type="entry name" value="Ser-Thr/Tyr_kinase_cat_dom"/>
</dbReference>
<keyword evidence="5" id="KW-0418">Kinase</keyword>
<dbReference type="PROSITE" id="PS50011">
    <property type="entry name" value="PROTEIN_KINASE_DOM"/>
    <property type="match status" value="1"/>
</dbReference>
<proteinExistence type="inferred from homology"/>